<comment type="caution">
    <text evidence="2">The sequence shown here is derived from an EMBL/GenBank/DDBJ whole genome shotgun (WGS) entry which is preliminary data.</text>
</comment>
<feature type="region of interest" description="Disordered" evidence="1">
    <location>
        <begin position="44"/>
        <end position="75"/>
    </location>
</feature>
<organism evidence="2 3">
    <name type="scientific">Pseudonocardia saturnea</name>
    <dbReference type="NCBI Taxonomy" id="33909"/>
    <lineage>
        <taxon>Bacteria</taxon>
        <taxon>Bacillati</taxon>
        <taxon>Actinomycetota</taxon>
        <taxon>Actinomycetes</taxon>
        <taxon>Pseudonocardiales</taxon>
        <taxon>Pseudonocardiaceae</taxon>
        <taxon>Pseudonocardia</taxon>
    </lineage>
</organism>
<evidence type="ECO:0000313" key="2">
    <source>
        <dbReference type="EMBL" id="GEC24171.1"/>
    </source>
</evidence>
<keyword evidence="3" id="KW-1185">Reference proteome</keyword>
<evidence type="ECO:0000256" key="1">
    <source>
        <dbReference type="SAM" id="MobiDB-lite"/>
    </source>
</evidence>
<evidence type="ECO:0000313" key="3">
    <source>
        <dbReference type="Proteomes" id="UP000320693"/>
    </source>
</evidence>
<feature type="compositionally biased region" description="Low complexity" evidence="1">
    <location>
        <begin position="50"/>
        <end position="61"/>
    </location>
</feature>
<accession>A0ABQ0RU26</accession>
<sequence length="75" mass="7649">MGTAIPVPPAAVTSSAVSSIVSGLPYSDARSRVVRPVQYTVAPAAPSSTAMPRPAPRVAPATSAIRPLSVMRPPR</sequence>
<reference evidence="2 3" key="1">
    <citation type="submission" date="2019-06" db="EMBL/GenBank/DDBJ databases">
        <title>Whole genome shotgun sequence of Pseudonocardia saturnea NBRC 14499.</title>
        <authorList>
            <person name="Hosoyama A."/>
            <person name="Uohara A."/>
            <person name="Ohji S."/>
            <person name="Ichikawa N."/>
        </authorList>
    </citation>
    <scope>NUCLEOTIDE SEQUENCE [LARGE SCALE GENOMIC DNA]</scope>
    <source>
        <strain evidence="2 3">NBRC 14499</strain>
    </source>
</reference>
<dbReference type="EMBL" id="BJNH01000013">
    <property type="protein sequence ID" value="GEC24171.1"/>
    <property type="molecule type" value="Genomic_DNA"/>
</dbReference>
<proteinExistence type="predicted"/>
<protein>
    <submittedName>
        <fullName evidence="2">Uncharacterized protein</fullName>
    </submittedName>
</protein>
<gene>
    <name evidence="2" type="ORF">PSA01_12000</name>
</gene>
<dbReference type="Proteomes" id="UP000320693">
    <property type="component" value="Unassembled WGS sequence"/>
</dbReference>
<name>A0ABQ0RU26_9PSEU</name>